<organism evidence="1 2">
    <name type="scientific">Lachnoanaerobaculum saburreum DSM 3986</name>
    <dbReference type="NCBI Taxonomy" id="887325"/>
    <lineage>
        <taxon>Bacteria</taxon>
        <taxon>Bacillati</taxon>
        <taxon>Bacillota</taxon>
        <taxon>Clostridia</taxon>
        <taxon>Lachnospirales</taxon>
        <taxon>Lachnospiraceae</taxon>
        <taxon>Lachnoanaerobaculum</taxon>
    </lineage>
</organism>
<dbReference type="RefSeq" id="WP_008750162.1">
    <property type="nucleotide sequence ID" value="NZ_GL622296.1"/>
</dbReference>
<dbReference type="InterPro" id="IPR023231">
    <property type="entry name" value="GSKIP_dom_sf"/>
</dbReference>
<proteinExistence type="predicted"/>
<name>E6LKA6_9FIRM</name>
<gene>
    <name evidence="1" type="ORF">HMPREF0381_0391</name>
</gene>
<dbReference type="SUPFAM" id="SSF103107">
    <property type="entry name" value="Hypothetical protein c14orf129, hspc210"/>
    <property type="match status" value="1"/>
</dbReference>
<comment type="caution">
    <text evidence="1">The sequence shown here is derived from an EMBL/GenBank/DDBJ whole genome shotgun (WGS) entry which is preliminary data.</text>
</comment>
<sequence>MTAGNLQKELMKDIGGIFEKDLFKDSLGKYGSLNIYAQNLPIREDEDAPDPVPYIIVRILDGKIKGWVEAQEVQVMLILGCFDDNLNNDGHETLLELIQKISERFLKNPILANQFVFLNDEQHPFEWALQEEESFPYFFGAISMTFKTAAIRTEDKYA</sequence>
<dbReference type="eggNOG" id="ENOG5033698">
    <property type="taxonomic scope" value="Bacteria"/>
</dbReference>
<dbReference type="HOGENOM" id="CLU_136666_0_0_9"/>
<evidence type="ECO:0000313" key="1">
    <source>
        <dbReference type="EMBL" id="EFU77746.1"/>
    </source>
</evidence>
<reference evidence="1 2" key="1">
    <citation type="submission" date="2010-12" db="EMBL/GenBank/DDBJ databases">
        <authorList>
            <person name="Muzny D."/>
            <person name="Qin X."/>
            <person name="Deng J."/>
            <person name="Jiang H."/>
            <person name="Liu Y."/>
            <person name="Qu J."/>
            <person name="Song X.-Z."/>
            <person name="Zhang L."/>
            <person name="Thornton R."/>
            <person name="Coyle M."/>
            <person name="Francisco L."/>
            <person name="Jackson L."/>
            <person name="Javaid M."/>
            <person name="Korchina V."/>
            <person name="Kovar C."/>
            <person name="Mata R."/>
            <person name="Mathew T."/>
            <person name="Ngo R."/>
            <person name="Nguyen L."/>
            <person name="Nguyen N."/>
            <person name="Okwuonu G."/>
            <person name="Ongeri F."/>
            <person name="Pham C."/>
            <person name="Simmons D."/>
            <person name="Wilczek-Boney K."/>
            <person name="Hale W."/>
            <person name="Jakkamsetti A."/>
            <person name="Pham P."/>
            <person name="Ruth R."/>
            <person name="San Lucas F."/>
            <person name="Warren J."/>
            <person name="Zhang J."/>
            <person name="Zhao Z."/>
            <person name="Zhou C."/>
            <person name="Zhu D."/>
            <person name="Lee S."/>
            <person name="Bess C."/>
            <person name="Blankenburg K."/>
            <person name="Forbes L."/>
            <person name="Fu Q."/>
            <person name="Gubbala S."/>
            <person name="Hirani K."/>
            <person name="Jayaseelan J.C."/>
            <person name="Lara F."/>
            <person name="Munidasa M."/>
            <person name="Palculict T."/>
            <person name="Patil S."/>
            <person name="Pu L.-L."/>
            <person name="Saada N."/>
            <person name="Tang L."/>
            <person name="Weissenberger G."/>
            <person name="Zhu Y."/>
            <person name="Hemphill L."/>
            <person name="Shang Y."/>
            <person name="Youmans B."/>
            <person name="Ayvaz T."/>
            <person name="Ross M."/>
            <person name="Santibanez J."/>
            <person name="Aqrawi P."/>
            <person name="Gross S."/>
            <person name="Joshi V."/>
            <person name="Fowler G."/>
            <person name="Nazareth L."/>
            <person name="Reid J."/>
            <person name="Worley K."/>
            <person name="Petrosino J."/>
            <person name="Highlander S."/>
            <person name="Gibbs R."/>
        </authorList>
    </citation>
    <scope>NUCLEOTIDE SEQUENCE [LARGE SCALE GENOMIC DNA]</scope>
    <source>
        <strain evidence="1 2">DSM 3986</strain>
    </source>
</reference>
<protein>
    <submittedName>
        <fullName evidence="1">Uncharacterized protein</fullName>
    </submittedName>
</protein>
<dbReference type="Proteomes" id="UP000003434">
    <property type="component" value="Unassembled WGS sequence"/>
</dbReference>
<dbReference type="AlphaFoldDB" id="E6LKA6"/>
<evidence type="ECO:0000313" key="2">
    <source>
        <dbReference type="Proteomes" id="UP000003434"/>
    </source>
</evidence>
<accession>E6LKA6</accession>
<dbReference type="EMBL" id="AEPW01000008">
    <property type="protein sequence ID" value="EFU77746.1"/>
    <property type="molecule type" value="Genomic_DNA"/>
</dbReference>